<evidence type="ECO:0000259" key="2">
    <source>
        <dbReference type="Pfam" id="PF14952"/>
    </source>
</evidence>
<evidence type="ECO:0000313" key="3">
    <source>
        <dbReference type="EMBL" id="KAF6019224.1"/>
    </source>
</evidence>
<gene>
    <name evidence="3" type="ORF">EB796_022465</name>
</gene>
<proteinExistence type="predicted"/>
<feature type="domain" description="Putative treble-clef zinc-finger" evidence="2">
    <location>
        <begin position="42"/>
        <end position="83"/>
    </location>
</feature>
<name>A0A7J7J0Q5_BUGNE</name>
<feature type="region of interest" description="Disordered" evidence="1">
    <location>
        <begin position="544"/>
        <end position="572"/>
    </location>
</feature>
<dbReference type="OrthoDB" id="6506929at2759"/>
<dbReference type="InterPro" id="IPR026049">
    <property type="entry name" value="C2orf42"/>
</dbReference>
<dbReference type="PANTHER" id="PTHR13518">
    <property type="entry name" value="PUTATIVE TREBLE-CLEF ZINC-FINGER C2ORF42 FAMILY MEMBER"/>
    <property type="match status" value="1"/>
</dbReference>
<protein>
    <submittedName>
        <fullName evidence="3">C2orf42</fullName>
    </submittedName>
</protein>
<evidence type="ECO:0000256" key="1">
    <source>
        <dbReference type="SAM" id="MobiDB-lite"/>
    </source>
</evidence>
<keyword evidence="4" id="KW-1185">Reference proteome</keyword>
<dbReference type="PANTHER" id="PTHR13518:SF1">
    <property type="entry name" value="C2ORF42 HOMOLOG"/>
    <property type="match status" value="1"/>
</dbReference>
<comment type="caution">
    <text evidence="3">The sequence shown here is derived from an EMBL/GenBank/DDBJ whole genome shotgun (WGS) entry which is preliminary data.</text>
</comment>
<organism evidence="3 4">
    <name type="scientific">Bugula neritina</name>
    <name type="common">Brown bryozoan</name>
    <name type="synonym">Sertularia neritina</name>
    <dbReference type="NCBI Taxonomy" id="10212"/>
    <lineage>
        <taxon>Eukaryota</taxon>
        <taxon>Metazoa</taxon>
        <taxon>Spiralia</taxon>
        <taxon>Lophotrochozoa</taxon>
        <taxon>Bryozoa</taxon>
        <taxon>Gymnolaemata</taxon>
        <taxon>Cheilostomatida</taxon>
        <taxon>Flustrina</taxon>
        <taxon>Buguloidea</taxon>
        <taxon>Bugulidae</taxon>
        <taxon>Bugula</taxon>
    </lineage>
</organism>
<evidence type="ECO:0000313" key="4">
    <source>
        <dbReference type="Proteomes" id="UP000593567"/>
    </source>
</evidence>
<dbReference type="InterPro" id="IPR029269">
    <property type="entry name" value="Zf-tcix"/>
</dbReference>
<reference evidence="3" key="1">
    <citation type="submission" date="2020-06" db="EMBL/GenBank/DDBJ databases">
        <title>Draft genome of Bugula neritina, a colonial animal packing powerful symbionts and potential medicines.</title>
        <authorList>
            <person name="Rayko M."/>
        </authorList>
    </citation>
    <scope>NUCLEOTIDE SEQUENCE [LARGE SCALE GENOMIC DNA]</scope>
    <source>
        <strain evidence="3">Kwan_BN1</strain>
    </source>
</reference>
<dbReference type="Pfam" id="PF14952">
    <property type="entry name" value="zf-tcix"/>
    <property type="match status" value="1"/>
</dbReference>
<dbReference type="Proteomes" id="UP000593567">
    <property type="component" value="Unassembled WGS sequence"/>
</dbReference>
<dbReference type="GO" id="GO:0005634">
    <property type="term" value="C:nucleus"/>
    <property type="evidence" value="ECO:0007669"/>
    <property type="project" value="TreeGrafter"/>
</dbReference>
<dbReference type="AlphaFoldDB" id="A0A7J7J0Q5"/>
<sequence>MVHRYTSSKVGDMLSPLAIHSKHKGLANPDDALGRPSLFLGDLGKATLRGVRKCEKCGTLNGTRGLRCKNTLCDQVFKTSEKKKPVGPEASKLLTDPSIQVYSVRSKTGDARGFVQLPIVQDMEGNPATVDVTIVCNAAKCYVETCARSRNETLEPCFHIKSSVEALDEATPLEIETSTLSSILNSMDITAEMRQQIWSLTVDKPGPLVQRITKNVMAVKTPVTVKHQLGYLHFTFLPHKKDDKRFVCSCKDAKSTIVTMSDADGDGESRYKIQRCIHFYSCVCAFSSDEELAKEFQYVLEADSEIEKSLPADQNSMSEENSAAIEAVTKACNDELIEVEYAEMNTEDLVGEDELTQELSSPVTQQSHSSKITYTVSQQKPVPQLLPSIQPARKRAIALPVSHVGPEIKRFRPPGAALIIKPPTNNPNSSNVTQSFMQWLQTVTERINLTMHYSLPGNPKPLVFYIPQAFWDCIMARLSSCSPNKRLLPSQTCTVIRTQIPPLGTFAQFSWYLTDLSHVRKVFDSPQVALLVSKYYDRAPDGSYSLSNTPRVQVDTGSGGAEPSSPPPTRQTHEYKTFLRVGQQGNNHSVIPFILDWIPDVFPLTHTGELSITFQYSHMVDGLSPAVDDDMVQQVIESGTASAHEHNVIITV</sequence>
<accession>A0A7J7J0Q5</accession>
<dbReference type="EMBL" id="VXIV02003249">
    <property type="protein sequence ID" value="KAF6019224.1"/>
    <property type="molecule type" value="Genomic_DNA"/>
</dbReference>